<evidence type="ECO:0000313" key="2">
    <source>
        <dbReference type="EMBL" id="KAK3317896.1"/>
    </source>
</evidence>
<dbReference type="Proteomes" id="UP001283341">
    <property type="component" value="Unassembled WGS sequence"/>
</dbReference>
<keyword evidence="1" id="KW-1133">Transmembrane helix</keyword>
<feature type="transmembrane region" description="Helical" evidence="1">
    <location>
        <begin position="92"/>
        <end position="108"/>
    </location>
</feature>
<reference evidence="2" key="1">
    <citation type="journal article" date="2023" name="Mol. Phylogenet. Evol.">
        <title>Genome-scale phylogeny and comparative genomics of the fungal order Sordariales.</title>
        <authorList>
            <person name="Hensen N."/>
            <person name="Bonometti L."/>
            <person name="Westerberg I."/>
            <person name="Brannstrom I.O."/>
            <person name="Guillou S."/>
            <person name="Cros-Aarteil S."/>
            <person name="Calhoun S."/>
            <person name="Haridas S."/>
            <person name="Kuo A."/>
            <person name="Mondo S."/>
            <person name="Pangilinan J."/>
            <person name="Riley R."/>
            <person name="LaButti K."/>
            <person name="Andreopoulos B."/>
            <person name="Lipzen A."/>
            <person name="Chen C."/>
            <person name="Yan M."/>
            <person name="Daum C."/>
            <person name="Ng V."/>
            <person name="Clum A."/>
            <person name="Steindorff A."/>
            <person name="Ohm R.A."/>
            <person name="Martin F."/>
            <person name="Silar P."/>
            <person name="Natvig D.O."/>
            <person name="Lalanne C."/>
            <person name="Gautier V."/>
            <person name="Ament-Velasquez S.L."/>
            <person name="Kruys A."/>
            <person name="Hutchinson M.I."/>
            <person name="Powell A.J."/>
            <person name="Barry K."/>
            <person name="Miller A.N."/>
            <person name="Grigoriev I.V."/>
            <person name="Debuchy R."/>
            <person name="Gladieux P."/>
            <person name="Hiltunen Thoren M."/>
            <person name="Johannesson H."/>
        </authorList>
    </citation>
    <scope>NUCLEOTIDE SEQUENCE</scope>
    <source>
        <strain evidence="2">CBS 118394</strain>
    </source>
</reference>
<feature type="transmembrane region" description="Helical" evidence="1">
    <location>
        <begin position="61"/>
        <end position="80"/>
    </location>
</feature>
<organism evidence="2 3">
    <name type="scientific">Apodospora peruviana</name>
    <dbReference type="NCBI Taxonomy" id="516989"/>
    <lineage>
        <taxon>Eukaryota</taxon>
        <taxon>Fungi</taxon>
        <taxon>Dikarya</taxon>
        <taxon>Ascomycota</taxon>
        <taxon>Pezizomycotina</taxon>
        <taxon>Sordariomycetes</taxon>
        <taxon>Sordariomycetidae</taxon>
        <taxon>Sordariales</taxon>
        <taxon>Lasiosphaeriaceae</taxon>
        <taxon>Apodospora</taxon>
    </lineage>
</organism>
<reference evidence="2" key="2">
    <citation type="submission" date="2023-06" db="EMBL/GenBank/DDBJ databases">
        <authorList>
            <consortium name="Lawrence Berkeley National Laboratory"/>
            <person name="Haridas S."/>
            <person name="Hensen N."/>
            <person name="Bonometti L."/>
            <person name="Westerberg I."/>
            <person name="Brannstrom I.O."/>
            <person name="Guillou S."/>
            <person name="Cros-Aarteil S."/>
            <person name="Calhoun S."/>
            <person name="Kuo A."/>
            <person name="Mondo S."/>
            <person name="Pangilinan J."/>
            <person name="Riley R."/>
            <person name="Labutti K."/>
            <person name="Andreopoulos B."/>
            <person name="Lipzen A."/>
            <person name="Chen C."/>
            <person name="Yanf M."/>
            <person name="Daum C."/>
            <person name="Ng V."/>
            <person name="Clum A."/>
            <person name="Steindorff A."/>
            <person name="Ohm R."/>
            <person name="Martin F."/>
            <person name="Silar P."/>
            <person name="Natvig D."/>
            <person name="Lalanne C."/>
            <person name="Gautier V."/>
            <person name="Ament-Velasquez S.L."/>
            <person name="Kruys A."/>
            <person name="Hutchinson M.I."/>
            <person name="Powell A.J."/>
            <person name="Barry K."/>
            <person name="Miller A.N."/>
            <person name="Grigoriev I.V."/>
            <person name="Debuchy R."/>
            <person name="Gladieux P."/>
            <person name="Thoren M.H."/>
            <person name="Johannesson H."/>
        </authorList>
    </citation>
    <scope>NUCLEOTIDE SEQUENCE</scope>
    <source>
        <strain evidence="2">CBS 118394</strain>
    </source>
</reference>
<gene>
    <name evidence="2" type="ORF">B0H66DRAFT_496282</name>
</gene>
<keyword evidence="3" id="KW-1185">Reference proteome</keyword>
<keyword evidence="1" id="KW-0472">Membrane</keyword>
<feature type="transmembrane region" description="Helical" evidence="1">
    <location>
        <begin position="212"/>
        <end position="231"/>
    </location>
</feature>
<comment type="caution">
    <text evidence="2">The sequence shown here is derived from an EMBL/GenBank/DDBJ whole genome shotgun (WGS) entry which is preliminary data.</text>
</comment>
<feature type="transmembrane region" description="Helical" evidence="1">
    <location>
        <begin position="287"/>
        <end position="314"/>
    </location>
</feature>
<dbReference type="AlphaFoldDB" id="A0AAE0M3E2"/>
<keyword evidence="1" id="KW-0812">Transmembrane</keyword>
<protein>
    <submittedName>
        <fullName evidence="2">Uncharacterized protein</fullName>
    </submittedName>
</protein>
<sequence>MASRRFTTPLILTQGALALLGLWKLRIEPGIHKVPVDFELLVFQRQQLGDGSPLRTRYTGLAWLDALLSMLVGAFMPGVAGWPELPTVRMQQMYFLVQWFAVVCVWAVEGYRVRNVRRVVSYTTVFAILYQIIGGAFIVPVYYIFHAIASKPSDYYLASRGGGSQVRSTFEANSLLPALVLGYLTPTIALYLPWGNQDLLQVLAAIWQPAPFIPNLLVGVASIIFSCSPSGDKTARKSPNPVFIVYIVSGVICAAAHIAFVSTCLTSPNLSLASVLLPNMTTWKRDIAHGLLFMFQWDFWVCFASTLLWCWVSVADTLRVVGSSTSSGSGLVKAGVGIVLLSIVAGPGAAVAATWYWVDDRMCELEEAKDGKDKAN</sequence>
<evidence type="ECO:0000256" key="1">
    <source>
        <dbReference type="SAM" id="Phobius"/>
    </source>
</evidence>
<feature type="transmembrane region" description="Helical" evidence="1">
    <location>
        <begin position="334"/>
        <end position="358"/>
    </location>
</feature>
<dbReference type="EMBL" id="JAUEDM010000004">
    <property type="protein sequence ID" value="KAK3317896.1"/>
    <property type="molecule type" value="Genomic_DNA"/>
</dbReference>
<evidence type="ECO:0000313" key="3">
    <source>
        <dbReference type="Proteomes" id="UP001283341"/>
    </source>
</evidence>
<accession>A0AAE0M3E2</accession>
<feature type="transmembrane region" description="Helical" evidence="1">
    <location>
        <begin position="243"/>
        <end position="266"/>
    </location>
</feature>
<proteinExistence type="predicted"/>
<name>A0AAE0M3E2_9PEZI</name>
<feature type="transmembrane region" description="Helical" evidence="1">
    <location>
        <begin position="120"/>
        <end position="145"/>
    </location>
</feature>